<sequence length="189" mass="20450">MQADALKDRAKISGLETEMLELKDIVRNFAISPDSGATSSSQARLDPSSSTQTQSIQITRRSTKPMPAQAFRGSGMQYSTPRTYKFLPPMTNFEPVVCEANISSARSSFSGPPAIEDSTAIPLHEAGGQPSERDISIPSSVLTVLSIEIFSSSCFTVRWHESYALEKGDAITGGDHESRAVFCIPSSDR</sequence>
<feature type="compositionally biased region" description="Low complexity" evidence="1">
    <location>
        <begin position="48"/>
        <end position="60"/>
    </location>
</feature>
<evidence type="ECO:0000313" key="2">
    <source>
        <dbReference type="EMBL" id="KZT01741.1"/>
    </source>
</evidence>
<dbReference type="Proteomes" id="UP000076871">
    <property type="component" value="Unassembled WGS sequence"/>
</dbReference>
<organism evidence="2 3">
    <name type="scientific">Laetiporus sulphureus 93-53</name>
    <dbReference type="NCBI Taxonomy" id="1314785"/>
    <lineage>
        <taxon>Eukaryota</taxon>
        <taxon>Fungi</taxon>
        <taxon>Dikarya</taxon>
        <taxon>Basidiomycota</taxon>
        <taxon>Agaricomycotina</taxon>
        <taxon>Agaricomycetes</taxon>
        <taxon>Polyporales</taxon>
        <taxon>Laetiporus</taxon>
    </lineage>
</organism>
<dbReference type="EMBL" id="KV427660">
    <property type="protein sequence ID" value="KZT01741.1"/>
    <property type="molecule type" value="Genomic_DNA"/>
</dbReference>
<gene>
    <name evidence="2" type="ORF">LAESUDRAFT_763480</name>
</gene>
<name>A0A165BVS0_9APHY</name>
<evidence type="ECO:0000313" key="3">
    <source>
        <dbReference type="Proteomes" id="UP000076871"/>
    </source>
</evidence>
<dbReference type="InParanoid" id="A0A165BVS0"/>
<dbReference type="AlphaFoldDB" id="A0A165BVS0"/>
<dbReference type="RefSeq" id="XP_040759481.1">
    <property type="nucleotide sequence ID" value="XM_040913264.1"/>
</dbReference>
<feature type="region of interest" description="Disordered" evidence="1">
    <location>
        <begin position="32"/>
        <end position="74"/>
    </location>
</feature>
<reference evidence="2 3" key="1">
    <citation type="journal article" date="2016" name="Mol. Biol. Evol.">
        <title>Comparative Genomics of Early-Diverging Mushroom-Forming Fungi Provides Insights into the Origins of Lignocellulose Decay Capabilities.</title>
        <authorList>
            <person name="Nagy L.G."/>
            <person name="Riley R."/>
            <person name="Tritt A."/>
            <person name="Adam C."/>
            <person name="Daum C."/>
            <person name="Floudas D."/>
            <person name="Sun H."/>
            <person name="Yadav J.S."/>
            <person name="Pangilinan J."/>
            <person name="Larsson K.H."/>
            <person name="Matsuura K."/>
            <person name="Barry K."/>
            <person name="Labutti K."/>
            <person name="Kuo R."/>
            <person name="Ohm R.A."/>
            <person name="Bhattacharya S.S."/>
            <person name="Shirouzu T."/>
            <person name="Yoshinaga Y."/>
            <person name="Martin F.M."/>
            <person name="Grigoriev I.V."/>
            <person name="Hibbett D.S."/>
        </authorList>
    </citation>
    <scope>NUCLEOTIDE SEQUENCE [LARGE SCALE GENOMIC DNA]</scope>
    <source>
        <strain evidence="2 3">93-53</strain>
    </source>
</reference>
<protein>
    <submittedName>
        <fullName evidence="2">Uncharacterized protein</fullName>
    </submittedName>
</protein>
<evidence type="ECO:0000256" key="1">
    <source>
        <dbReference type="SAM" id="MobiDB-lite"/>
    </source>
</evidence>
<dbReference type="GeneID" id="63830292"/>
<proteinExistence type="predicted"/>
<keyword evidence="3" id="KW-1185">Reference proteome</keyword>
<accession>A0A165BVS0</accession>